<feature type="compositionally biased region" description="Polar residues" evidence="1">
    <location>
        <begin position="133"/>
        <end position="142"/>
    </location>
</feature>
<dbReference type="Proteomes" id="UP001153069">
    <property type="component" value="Unassembled WGS sequence"/>
</dbReference>
<gene>
    <name evidence="2" type="ORF">SEMRO_370_G128460.1</name>
</gene>
<sequence length="313" mass="35416">MMIHNSMQEHHTPRHSMMSQTDQSLKTRASVSTATTDVLSSFNESFVTSGSASHNFNDSFVAHSTTDELLEQMEYNRKTTKRNMRARHNNNNNNKHNSQQTTKDVPTMVVIGTPSFPVDAPRTRSPRSNNRSMGSQSYTNRQRSPRPQPLTRGQHMPRNTPRRCKTSEVNNHQARFSTPMTSHSFGSHDARLRVQAQPQQAPKQESVLTRISRSLSHSSTSKKCMAHVSRITTQDETTKHMTLLLLTSRVCVQPNQDTVSLYTDQHRKHPGTFTIVSQCANTVEIAVTRDDSDNAMAQFLYHQGTEGMKLKLI</sequence>
<feature type="region of interest" description="Disordered" evidence="1">
    <location>
        <begin position="1"/>
        <end position="20"/>
    </location>
</feature>
<name>A0A9N8DUM9_9STRA</name>
<feature type="region of interest" description="Disordered" evidence="1">
    <location>
        <begin position="81"/>
        <end position="169"/>
    </location>
</feature>
<accession>A0A9N8DUM9</accession>
<keyword evidence="3" id="KW-1185">Reference proteome</keyword>
<reference evidence="2" key="1">
    <citation type="submission" date="2020-06" db="EMBL/GenBank/DDBJ databases">
        <authorList>
            <consortium name="Plant Systems Biology data submission"/>
        </authorList>
    </citation>
    <scope>NUCLEOTIDE SEQUENCE</scope>
    <source>
        <strain evidence="2">D6</strain>
    </source>
</reference>
<proteinExistence type="predicted"/>
<comment type="caution">
    <text evidence="2">The sequence shown here is derived from an EMBL/GenBank/DDBJ whole genome shotgun (WGS) entry which is preliminary data.</text>
</comment>
<evidence type="ECO:0000313" key="3">
    <source>
        <dbReference type="Proteomes" id="UP001153069"/>
    </source>
</evidence>
<protein>
    <submittedName>
        <fullName evidence="2">Uncharacterized protein</fullName>
    </submittedName>
</protein>
<dbReference type="AlphaFoldDB" id="A0A9N8DUM9"/>
<organism evidence="2 3">
    <name type="scientific">Seminavis robusta</name>
    <dbReference type="NCBI Taxonomy" id="568900"/>
    <lineage>
        <taxon>Eukaryota</taxon>
        <taxon>Sar</taxon>
        <taxon>Stramenopiles</taxon>
        <taxon>Ochrophyta</taxon>
        <taxon>Bacillariophyta</taxon>
        <taxon>Bacillariophyceae</taxon>
        <taxon>Bacillariophycidae</taxon>
        <taxon>Naviculales</taxon>
        <taxon>Naviculaceae</taxon>
        <taxon>Seminavis</taxon>
    </lineage>
</organism>
<evidence type="ECO:0000313" key="2">
    <source>
        <dbReference type="EMBL" id="CAB9509001.1"/>
    </source>
</evidence>
<evidence type="ECO:0000256" key="1">
    <source>
        <dbReference type="SAM" id="MobiDB-lite"/>
    </source>
</evidence>
<dbReference type="EMBL" id="CAICTM010000369">
    <property type="protein sequence ID" value="CAB9509001.1"/>
    <property type="molecule type" value="Genomic_DNA"/>
</dbReference>